<evidence type="ECO:0008006" key="4">
    <source>
        <dbReference type="Google" id="ProtNLM"/>
    </source>
</evidence>
<dbReference type="AlphaFoldDB" id="A0A917JQR3"/>
<dbReference type="InterPro" id="IPR001087">
    <property type="entry name" value="GDSL"/>
</dbReference>
<evidence type="ECO:0000256" key="1">
    <source>
        <dbReference type="ARBA" id="ARBA00022729"/>
    </source>
</evidence>
<dbReference type="InterPro" id="IPR036514">
    <property type="entry name" value="SGNH_hydro_sf"/>
</dbReference>
<organism evidence="2 3">
    <name type="scientific">Legionella impletisoli</name>
    <dbReference type="NCBI Taxonomy" id="343510"/>
    <lineage>
        <taxon>Bacteria</taxon>
        <taxon>Pseudomonadati</taxon>
        <taxon>Pseudomonadota</taxon>
        <taxon>Gammaproteobacteria</taxon>
        <taxon>Legionellales</taxon>
        <taxon>Legionellaceae</taxon>
        <taxon>Legionella</taxon>
    </lineage>
</organism>
<protein>
    <recommendedName>
        <fullName evidence="4">Thermolabile hemolysin</fullName>
    </recommendedName>
</protein>
<proteinExistence type="predicted"/>
<comment type="caution">
    <text evidence="2">The sequence shown here is derived from an EMBL/GenBank/DDBJ whole genome shotgun (WGS) entry which is preliminary data.</text>
</comment>
<dbReference type="Gene3D" id="3.40.50.1110">
    <property type="entry name" value="SGNH hydrolase"/>
    <property type="match status" value="1"/>
</dbReference>
<dbReference type="PANTHER" id="PTHR45642:SF139">
    <property type="entry name" value="SGNH HYDROLASE-TYPE ESTERASE DOMAIN-CONTAINING PROTEIN"/>
    <property type="match status" value="1"/>
</dbReference>
<sequence length="479" mass="55793">MPRNQGVIGEENANKPIEIKYITMMGDSLSDRGTLNRAFLFGIIPMRKIAGLEQRSPDGRFTNGLVWGDHVTASIASDFTIKRLERRWHLRDTDIADAVIMRDKRILRAIYDSYTLDDDKFVHYHKKLWVRSYCEGGLMSHDYSWKPSWNLKRFFNRIILSALEDMRHKILQYDKKHNISCKQKRETLIIEWSGANDLITVNAKPTPEEVDRAIAARVDNVRKLISAGYRNFVLFNLPNLSLTPRFYDKTQAEQVEARQCSYYFNKQLQEVCEALSRDYPYCSIRIFDINSEFEKVYENPSKYYFDEEKKTLSYADSLDFKPPSKGISAASGYMYFDDIHPSADLHALLAAHFYDTLGNQYTLLEPDKIIHKKHRECTEEELLACFKTHYERRFEQDKHGFFSCFRHSNLDIKNASLKTILQHALMEGGKRTKEVLIDLGWLNKEDELILDSNVLQNAMEFIQAAERELSQKALGQQGS</sequence>
<accession>A0A917JQR3</accession>
<dbReference type="RefSeq" id="WP_165481080.1">
    <property type="nucleotide sequence ID" value="NZ_BMOB01000002.1"/>
</dbReference>
<dbReference type="GO" id="GO:0016788">
    <property type="term" value="F:hydrolase activity, acting on ester bonds"/>
    <property type="evidence" value="ECO:0007669"/>
    <property type="project" value="InterPro"/>
</dbReference>
<gene>
    <name evidence="2" type="ORF">GCM10007966_07860</name>
</gene>
<keyword evidence="1" id="KW-0732">Signal</keyword>
<dbReference type="SUPFAM" id="SSF52266">
    <property type="entry name" value="SGNH hydrolase"/>
    <property type="match status" value="1"/>
</dbReference>
<reference evidence="2" key="1">
    <citation type="journal article" date="2014" name="Int. J. Syst. Evol. Microbiol.">
        <title>Complete genome sequence of Corynebacterium casei LMG S-19264T (=DSM 44701T), isolated from a smear-ripened cheese.</title>
        <authorList>
            <consortium name="US DOE Joint Genome Institute (JGI-PGF)"/>
            <person name="Walter F."/>
            <person name="Albersmeier A."/>
            <person name="Kalinowski J."/>
            <person name="Ruckert C."/>
        </authorList>
    </citation>
    <scope>NUCLEOTIDE SEQUENCE</scope>
    <source>
        <strain evidence="2">JCM 13919</strain>
    </source>
</reference>
<dbReference type="EMBL" id="BMOB01000002">
    <property type="protein sequence ID" value="GGI81756.1"/>
    <property type="molecule type" value="Genomic_DNA"/>
</dbReference>
<dbReference type="Pfam" id="PF00657">
    <property type="entry name" value="Lipase_GDSL"/>
    <property type="match status" value="1"/>
</dbReference>
<dbReference type="PANTHER" id="PTHR45642">
    <property type="entry name" value="GDSL ESTERASE/LIPASE EXL3"/>
    <property type="match status" value="1"/>
</dbReference>
<dbReference type="Proteomes" id="UP000630149">
    <property type="component" value="Unassembled WGS sequence"/>
</dbReference>
<dbReference type="CDD" id="cd01846">
    <property type="entry name" value="fatty_acyltransferase_like"/>
    <property type="match status" value="1"/>
</dbReference>
<keyword evidence="3" id="KW-1185">Reference proteome</keyword>
<reference evidence="2" key="2">
    <citation type="submission" date="2020-09" db="EMBL/GenBank/DDBJ databases">
        <authorList>
            <person name="Sun Q."/>
            <person name="Ohkuma M."/>
        </authorList>
    </citation>
    <scope>NUCLEOTIDE SEQUENCE</scope>
    <source>
        <strain evidence="2">JCM 13919</strain>
    </source>
</reference>
<dbReference type="InterPro" id="IPR050592">
    <property type="entry name" value="GDSL_lipolytic_enzyme"/>
</dbReference>
<evidence type="ECO:0000313" key="3">
    <source>
        <dbReference type="Proteomes" id="UP000630149"/>
    </source>
</evidence>
<evidence type="ECO:0000313" key="2">
    <source>
        <dbReference type="EMBL" id="GGI81756.1"/>
    </source>
</evidence>
<name>A0A917JQR3_9GAMM</name>